<dbReference type="Proteomes" id="UP001057580">
    <property type="component" value="Chromosome"/>
</dbReference>
<dbReference type="InterPro" id="IPR055811">
    <property type="entry name" value="DUF7387"/>
</dbReference>
<evidence type="ECO:0000313" key="1">
    <source>
        <dbReference type="EMBL" id="UWM53864.1"/>
    </source>
</evidence>
<sequence length="87" mass="9238">MSTTAGDRREEGVEFTHEDGLVTALDLETGVAASGESKAEALSMLAEALELHEGGGEPIEDEAAFLREVGIDPEEVDADETPPPWLE</sequence>
<dbReference type="GeneID" id="74944208"/>
<dbReference type="EMBL" id="CP104003">
    <property type="protein sequence ID" value="UWM53864.1"/>
    <property type="molecule type" value="Genomic_DNA"/>
</dbReference>
<evidence type="ECO:0000313" key="2">
    <source>
        <dbReference type="Proteomes" id="UP001057580"/>
    </source>
</evidence>
<dbReference type="KEGG" id="ssai:N0B31_17260"/>
<keyword evidence="2" id="KW-1185">Reference proteome</keyword>
<gene>
    <name evidence="1" type="ORF">N0B31_17260</name>
</gene>
<name>A0A9E7R1B8_9EURY</name>
<dbReference type="RefSeq" id="WP_260592858.1">
    <property type="nucleotide sequence ID" value="NZ_CP104003.1"/>
</dbReference>
<evidence type="ECO:0008006" key="3">
    <source>
        <dbReference type="Google" id="ProtNLM"/>
    </source>
</evidence>
<proteinExistence type="predicted"/>
<accession>A0A9E7R1B8</accession>
<dbReference type="AlphaFoldDB" id="A0A9E7R1B8"/>
<protein>
    <recommendedName>
        <fullName evidence="3">Type II toxin-antitoxin system HicB family antitoxin</fullName>
    </recommendedName>
</protein>
<reference evidence="1" key="1">
    <citation type="submission" date="2022-09" db="EMBL/GenBank/DDBJ databases">
        <title>Diverse halophilic archaea isolated from saline environments.</title>
        <authorList>
            <person name="Cui H.-L."/>
        </authorList>
    </citation>
    <scope>NUCLEOTIDE SEQUENCE</scope>
    <source>
        <strain evidence="1">ZS-35-S2</strain>
    </source>
</reference>
<dbReference type="Pfam" id="PF24113">
    <property type="entry name" value="DUF7387"/>
    <property type="match status" value="1"/>
</dbReference>
<organism evidence="1 2">
    <name type="scientific">Salinirubellus salinus</name>
    <dbReference type="NCBI Taxonomy" id="1364945"/>
    <lineage>
        <taxon>Archaea</taxon>
        <taxon>Methanobacteriati</taxon>
        <taxon>Methanobacteriota</taxon>
        <taxon>Stenosarchaea group</taxon>
        <taxon>Halobacteria</taxon>
        <taxon>Halobacteriales</taxon>
        <taxon>Natronomonadaceae</taxon>
        <taxon>Salinirubellus</taxon>
    </lineage>
</organism>